<evidence type="ECO:0000313" key="3">
    <source>
        <dbReference type="Proteomes" id="UP000663829"/>
    </source>
</evidence>
<reference evidence="1" key="1">
    <citation type="submission" date="2021-02" db="EMBL/GenBank/DDBJ databases">
        <authorList>
            <person name="Nowell W R."/>
        </authorList>
    </citation>
    <scope>NUCLEOTIDE SEQUENCE</scope>
</reference>
<dbReference type="Proteomes" id="UP000663829">
    <property type="component" value="Unassembled WGS sequence"/>
</dbReference>
<dbReference type="AlphaFoldDB" id="A0A815SB61"/>
<dbReference type="Proteomes" id="UP000681722">
    <property type="component" value="Unassembled WGS sequence"/>
</dbReference>
<accession>A0A815SB61</accession>
<evidence type="ECO:0000313" key="1">
    <source>
        <dbReference type="EMBL" id="CAF1486633.1"/>
    </source>
</evidence>
<comment type="caution">
    <text evidence="1">The sequence shown here is derived from an EMBL/GenBank/DDBJ whole genome shotgun (WGS) entry which is preliminary data.</text>
</comment>
<name>A0A815SB61_9BILA</name>
<evidence type="ECO:0000313" key="2">
    <source>
        <dbReference type="EMBL" id="CAF4350582.1"/>
    </source>
</evidence>
<gene>
    <name evidence="1" type="ORF">GPM918_LOCUS36068</name>
    <name evidence="2" type="ORF">SRO942_LOCUS36796</name>
</gene>
<dbReference type="EMBL" id="CAJNOQ010021471">
    <property type="protein sequence ID" value="CAF1486633.1"/>
    <property type="molecule type" value="Genomic_DNA"/>
</dbReference>
<protein>
    <submittedName>
        <fullName evidence="1">Uncharacterized protein</fullName>
    </submittedName>
</protein>
<organism evidence="1 3">
    <name type="scientific">Didymodactylos carnosus</name>
    <dbReference type="NCBI Taxonomy" id="1234261"/>
    <lineage>
        <taxon>Eukaryota</taxon>
        <taxon>Metazoa</taxon>
        <taxon>Spiralia</taxon>
        <taxon>Gnathifera</taxon>
        <taxon>Rotifera</taxon>
        <taxon>Eurotatoria</taxon>
        <taxon>Bdelloidea</taxon>
        <taxon>Philodinida</taxon>
        <taxon>Philodinidae</taxon>
        <taxon>Didymodactylos</taxon>
    </lineage>
</organism>
<keyword evidence="3" id="KW-1185">Reference proteome</keyword>
<dbReference type="EMBL" id="CAJOBC010086961">
    <property type="protein sequence ID" value="CAF4350582.1"/>
    <property type="molecule type" value="Genomic_DNA"/>
</dbReference>
<sequence length="164" mass="19418">MQTRKIQRIPDYYQYLSGQKQLPLQLQQQQRPPHSTNVKRNNNNDNKLAQIKTICQRIIISKINVNRKNTADQICENEQIADKLFSYIQRNFKVSLIFLFKHFRDIDVKIKTLNKIITISDLRFHIYRVNGKSYITESMQKNETACKHFFGLSFVTSVRVLPLT</sequence>
<proteinExistence type="predicted"/>